<keyword evidence="1" id="KW-0560">Oxidoreductase</keyword>
<dbReference type="InterPro" id="IPR037069">
    <property type="entry name" value="AcylCoA_DH/ox_N_sf"/>
</dbReference>
<dbReference type="SUPFAM" id="SSF56645">
    <property type="entry name" value="Acyl-CoA dehydrogenase NM domain-like"/>
    <property type="match status" value="1"/>
</dbReference>
<dbReference type="InterPro" id="IPR009100">
    <property type="entry name" value="AcylCoA_DH/oxidase_NM_dom_sf"/>
</dbReference>
<protein>
    <recommendedName>
        <fullName evidence="2">Acyl-CoA dehydrogenase C-terminal domain-containing protein</fullName>
    </recommendedName>
</protein>
<feature type="domain" description="Acyl-CoA dehydrogenase C-terminal" evidence="2">
    <location>
        <begin position="244"/>
        <end position="366"/>
    </location>
</feature>
<dbReference type="InterPro" id="IPR046373">
    <property type="entry name" value="Acyl-CoA_Oxase/DH_mid-dom_sf"/>
</dbReference>
<evidence type="ECO:0000313" key="3">
    <source>
        <dbReference type="EMBL" id="MCI3275039.1"/>
    </source>
</evidence>
<dbReference type="PANTHER" id="PTHR48083:SF19">
    <property type="entry name" value="FLAVIN-DEPENDENT MONOOXYGENASE, OXYGENASE SUBUNIT HSAA"/>
    <property type="match status" value="1"/>
</dbReference>
<evidence type="ECO:0000259" key="2">
    <source>
        <dbReference type="Pfam" id="PF08028"/>
    </source>
</evidence>
<keyword evidence="4" id="KW-1185">Reference proteome</keyword>
<dbReference type="PIRSF" id="PIRSF016578">
    <property type="entry name" value="HsaA"/>
    <property type="match status" value="1"/>
</dbReference>
<dbReference type="Proteomes" id="UP001165269">
    <property type="component" value="Unassembled WGS sequence"/>
</dbReference>
<dbReference type="Gene3D" id="2.40.110.10">
    <property type="entry name" value="Butyryl-CoA Dehydrogenase, subunit A, domain 2"/>
    <property type="match status" value="1"/>
</dbReference>
<dbReference type="InterPro" id="IPR050741">
    <property type="entry name" value="Acyl-CoA_dehydrogenase"/>
</dbReference>
<organism evidence="3 4">
    <name type="scientific">Streptomyces cylindrosporus</name>
    <dbReference type="NCBI Taxonomy" id="2927583"/>
    <lineage>
        <taxon>Bacteria</taxon>
        <taxon>Bacillati</taxon>
        <taxon>Actinomycetota</taxon>
        <taxon>Actinomycetes</taxon>
        <taxon>Kitasatosporales</taxon>
        <taxon>Streptomycetaceae</taxon>
        <taxon>Streptomyces</taxon>
    </lineage>
</organism>
<dbReference type="Gene3D" id="1.10.540.10">
    <property type="entry name" value="Acyl-CoA dehydrogenase/oxidase, N-terminal domain"/>
    <property type="match status" value="1"/>
</dbReference>
<dbReference type="InterPro" id="IPR036250">
    <property type="entry name" value="AcylCo_DH-like_C"/>
</dbReference>
<evidence type="ECO:0000313" key="4">
    <source>
        <dbReference type="Proteomes" id="UP001165269"/>
    </source>
</evidence>
<sequence>MTNTTDTTDTTNLVTAASKAGEQAAEAALAGEDSNRLDPAVAESLVTAGFARHFVPERWGGSAAAPGAIGHLGEALAAVGAGCMSAAWCAGVLAALGRMCAHLPPEGQYDLWGDGPDVPLAGSLVPSGTVRAVDGGWRLTGQWSFASGVDHARWTTVGGVAPGTDGPPVLRHFLLPRSDYRVLDTWRNVGLRATGSNTVVVDDVFVPAHRTFDHRTLLAGDPDPAAARPHRIPLKLLNGLYFLCPGIGAVEGALQTWTQWTARRTEANRTRTSDRPGVRLALAGAAGHLDAAKALVGRVVEEAESATVTTELPLRATRDYTVAADLLLGAVNSLLRMSGSRGQSLDNPVQRVWRDVHCMAGHGALQPDVNADGWARYALGEA</sequence>
<comment type="caution">
    <text evidence="3">The sequence shown here is derived from an EMBL/GenBank/DDBJ whole genome shotgun (WGS) entry which is preliminary data.</text>
</comment>
<dbReference type="Gene3D" id="1.20.140.10">
    <property type="entry name" value="Butyryl-CoA Dehydrogenase, subunit A, domain 3"/>
    <property type="match status" value="1"/>
</dbReference>
<dbReference type="SUPFAM" id="SSF47203">
    <property type="entry name" value="Acyl-CoA dehydrogenase C-terminal domain-like"/>
    <property type="match status" value="1"/>
</dbReference>
<dbReference type="PANTHER" id="PTHR48083">
    <property type="entry name" value="MEDIUM-CHAIN SPECIFIC ACYL-COA DEHYDROGENASE, MITOCHONDRIAL-RELATED"/>
    <property type="match status" value="1"/>
</dbReference>
<dbReference type="EMBL" id="JALDAY010000009">
    <property type="protein sequence ID" value="MCI3275039.1"/>
    <property type="molecule type" value="Genomic_DNA"/>
</dbReference>
<proteinExistence type="predicted"/>
<gene>
    <name evidence="3" type="ORF">MQP27_28550</name>
</gene>
<dbReference type="InterPro" id="IPR013107">
    <property type="entry name" value="Acyl-CoA_DH_C"/>
</dbReference>
<evidence type="ECO:0000256" key="1">
    <source>
        <dbReference type="ARBA" id="ARBA00023002"/>
    </source>
</evidence>
<accession>A0ABS9YDK9</accession>
<reference evidence="3" key="1">
    <citation type="submission" date="2022-03" db="EMBL/GenBank/DDBJ databases">
        <title>Streptomyces 7R015 and 7R016 isolated from Barleria lupulina in Thailand.</title>
        <authorList>
            <person name="Kanchanasin P."/>
            <person name="Phongsopitanun W."/>
            <person name="Tanasupawat S."/>
        </authorList>
    </citation>
    <scope>NUCLEOTIDE SEQUENCE</scope>
    <source>
        <strain evidence="3">7R015</strain>
    </source>
</reference>
<dbReference type="Pfam" id="PF08028">
    <property type="entry name" value="Acyl-CoA_dh_2"/>
    <property type="match status" value="1"/>
</dbReference>
<dbReference type="RefSeq" id="WP_242768815.1">
    <property type="nucleotide sequence ID" value="NZ_JALDAY010000009.1"/>
</dbReference>
<name>A0ABS9YDK9_9ACTN</name>